<dbReference type="Pfam" id="PF00108">
    <property type="entry name" value="Thiolase_N"/>
    <property type="match status" value="1"/>
</dbReference>
<feature type="domain" description="Thiolase C-terminal" evidence="9">
    <location>
        <begin position="270"/>
        <end position="390"/>
    </location>
</feature>
<dbReference type="NCBIfam" id="TIGR01930">
    <property type="entry name" value="AcCoA-C-Actrans"/>
    <property type="match status" value="1"/>
</dbReference>
<feature type="active site" description="Proton acceptor" evidence="6">
    <location>
        <position position="378"/>
    </location>
</feature>
<dbReference type="InterPro" id="IPR020610">
    <property type="entry name" value="Thiolase_AS"/>
</dbReference>
<dbReference type="PANTHER" id="PTHR43853">
    <property type="entry name" value="3-KETOACYL-COA THIOLASE, PEROXISOMAL"/>
    <property type="match status" value="1"/>
</dbReference>
<evidence type="ECO:0000259" key="9">
    <source>
        <dbReference type="Pfam" id="PF02803"/>
    </source>
</evidence>
<keyword evidence="3 7" id="KW-0808">Transferase</keyword>
<evidence type="ECO:0000313" key="10">
    <source>
        <dbReference type="EMBL" id="MBB4805419.1"/>
    </source>
</evidence>
<dbReference type="EMBL" id="JACHLE010000001">
    <property type="protein sequence ID" value="MBB4805419.1"/>
    <property type="molecule type" value="Genomic_DNA"/>
</dbReference>
<dbReference type="InterPro" id="IPR020617">
    <property type="entry name" value="Thiolase_C"/>
</dbReference>
<protein>
    <recommendedName>
        <fullName evidence="5">acetyl-CoA C-acyltransferase</fullName>
        <ecNumber evidence="5">2.3.1.16</ecNumber>
    </recommendedName>
</protein>
<dbReference type="Proteomes" id="UP000592180">
    <property type="component" value="Unassembled WGS sequence"/>
</dbReference>
<dbReference type="InterPro" id="IPR020615">
    <property type="entry name" value="Thiolase_acyl_enz_int_AS"/>
</dbReference>
<dbReference type="Gene3D" id="3.40.47.10">
    <property type="match status" value="1"/>
</dbReference>
<keyword evidence="11" id="KW-1185">Reference proteome</keyword>
<evidence type="ECO:0000313" key="11">
    <source>
        <dbReference type="Proteomes" id="UP000592180"/>
    </source>
</evidence>
<feature type="active site" description="Proton acceptor" evidence="6">
    <location>
        <position position="348"/>
    </location>
</feature>
<dbReference type="GO" id="GO:0005737">
    <property type="term" value="C:cytoplasm"/>
    <property type="evidence" value="ECO:0007669"/>
    <property type="project" value="UniProtKB-ARBA"/>
</dbReference>
<evidence type="ECO:0000256" key="2">
    <source>
        <dbReference type="ARBA" id="ARBA00010982"/>
    </source>
</evidence>
<dbReference type="GO" id="GO:0006635">
    <property type="term" value="P:fatty acid beta-oxidation"/>
    <property type="evidence" value="ECO:0007669"/>
    <property type="project" value="TreeGrafter"/>
</dbReference>
<dbReference type="InterPro" id="IPR020613">
    <property type="entry name" value="Thiolase_CS"/>
</dbReference>
<dbReference type="SUPFAM" id="SSF53901">
    <property type="entry name" value="Thiolase-like"/>
    <property type="match status" value="2"/>
</dbReference>
<comment type="similarity">
    <text evidence="2 7">Belongs to the thiolase-like superfamily. Thiolase family.</text>
</comment>
<comment type="caution">
    <text evidence="10">The sequence shown here is derived from an EMBL/GenBank/DDBJ whole genome shotgun (WGS) entry which is preliminary data.</text>
</comment>
<dbReference type="CDD" id="cd00751">
    <property type="entry name" value="thiolase"/>
    <property type="match status" value="1"/>
</dbReference>
<dbReference type="InterPro" id="IPR020616">
    <property type="entry name" value="Thiolase_N"/>
</dbReference>
<dbReference type="EC" id="2.3.1.16" evidence="5"/>
<evidence type="ECO:0000259" key="8">
    <source>
        <dbReference type="Pfam" id="PF00108"/>
    </source>
</evidence>
<dbReference type="GO" id="GO:0010124">
    <property type="term" value="P:phenylacetate catabolic process"/>
    <property type="evidence" value="ECO:0007669"/>
    <property type="project" value="TreeGrafter"/>
</dbReference>
<accession>A0A840K833</accession>
<gene>
    <name evidence="10" type="ORF">HNP38_000691</name>
</gene>
<comment type="pathway">
    <text evidence="1">Lipid metabolism.</text>
</comment>
<feature type="active site" description="Acyl-thioester intermediate" evidence="6">
    <location>
        <position position="91"/>
    </location>
</feature>
<keyword evidence="4 7" id="KW-0012">Acyltransferase</keyword>
<dbReference type="PANTHER" id="PTHR43853:SF21">
    <property type="entry name" value="STEROID 3-KETOACYL-COA THIOLASE"/>
    <property type="match status" value="1"/>
</dbReference>
<evidence type="ECO:0000256" key="3">
    <source>
        <dbReference type="ARBA" id="ARBA00022679"/>
    </source>
</evidence>
<name>A0A840K833_9FLAO</name>
<organism evidence="10 11">
    <name type="scientific">Chryseobacterium defluvii</name>
    <dbReference type="NCBI Taxonomy" id="160396"/>
    <lineage>
        <taxon>Bacteria</taxon>
        <taxon>Pseudomonadati</taxon>
        <taxon>Bacteroidota</taxon>
        <taxon>Flavobacteriia</taxon>
        <taxon>Flavobacteriales</taxon>
        <taxon>Weeksellaceae</taxon>
        <taxon>Chryseobacterium group</taxon>
        <taxon>Chryseobacterium</taxon>
    </lineage>
</organism>
<evidence type="ECO:0000256" key="5">
    <source>
        <dbReference type="ARBA" id="ARBA00024073"/>
    </source>
</evidence>
<evidence type="ECO:0000256" key="6">
    <source>
        <dbReference type="PIRSR" id="PIRSR000429-1"/>
    </source>
</evidence>
<dbReference type="PROSITE" id="PS00099">
    <property type="entry name" value="THIOLASE_3"/>
    <property type="match status" value="1"/>
</dbReference>
<dbReference type="GO" id="GO:0003988">
    <property type="term" value="F:acetyl-CoA C-acyltransferase activity"/>
    <property type="evidence" value="ECO:0007669"/>
    <property type="project" value="UniProtKB-EC"/>
</dbReference>
<evidence type="ECO:0000256" key="1">
    <source>
        <dbReference type="ARBA" id="ARBA00005189"/>
    </source>
</evidence>
<dbReference type="FunFam" id="3.40.47.10:FF:000010">
    <property type="entry name" value="Acetyl-CoA acetyltransferase (Thiolase)"/>
    <property type="match status" value="1"/>
</dbReference>
<dbReference type="AlphaFoldDB" id="A0A840K833"/>
<dbReference type="InterPro" id="IPR002155">
    <property type="entry name" value="Thiolase"/>
</dbReference>
<evidence type="ECO:0000256" key="7">
    <source>
        <dbReference type="RuleBase" id="RU003557"/>
    </source>
</evidence>
<dbReference type="PROSITE" id="PS00737">
    <property type="entry name" value="THIOLASE_2"/>
    <property type="match status" value="1"/>
</dbReference>
<reference evidence="10 11" key="1">
    <citation type="submission" date="2020-08" db="EMBL/GenBank/DDBJ databases">
        <title>Functional genomics of gut bacteria from endangered species of beetles.</title>
        <authorList>
            <person name="Carlos-Shanley C."/>
        </authorList>
    </citation>
    <scope>NUCLEOTIDE SEQUENCE [LARGE SCALE GENOMIC DNA]</scope>
    <source>
        <strain evidence="10 11">S00151</strain>
    </source>
</reference>
<dbReference type="InterPro" id="IPR050215">
    <property type="entry name" value="Thiolase-like_sf_Thiolase"/>
</dbReference>
<dbReference type="InterPro" id="IPR016039">
    <property type="entry name" value="Thiolase-like"/>
</dbReference>
<evidence type="ECO:0000256" key="4">
    <source>
        <dbReference type="ARBA" id="ARBA00023315"/>
    </source>
</evidence>
<dbReference type="Pfam" id="PF02803">
    <property type="entry name" value="Thiolase_C"/>
    <property type="match status" value="1"/>
</dbReference>
<proteinExistence type="inferred from homology"/>
<feature type="domain" description="Thiolase N-terminal" evidence="8">
    <location>
        <begin position="5"/>
        <end position="262"/>
    </location>
</feature>
<dbReference type="RefSeq" id="WP_184184483.1">
    <property type="nucleotide sequence ID" value="NZ_JACHLE010000001.1"/>
</dbReference>
<sequence>MKTAYIVKGYRTAVGKAPKGSLRFTRPDVMAATVIEKLMADVPQLDKNRIDDLIVGNAMPEAEQGLNVARLISLMGLNTDKVPGVTVNRYCASGSEAIAIASAKIQAGMADCIIAGGTESMSYIPMGGYKPVPETDIAKTNPDYYWGMGYTAEEVAKQYKITREEQDQFAFESHQKALKAITENKFASQIVSIPVEYNFLDENQKMQTKKFDFSVDEGPRKDTSLEGLTKLKPVFANGGSVTAGNSSQMSDGAAFVIVMSEEMVKELGLQPEARLAAYAAAGLEPRIMGMGPIYAIPKALKQAGLELKDIELIELNEAFASQSVAIKKELGLNPDILNVNGGAIALGHPLGCTGTKLTVQLLDEMRKRGNKYGMVSMCVGTGQGAASIFELL</sequence>
<dbReference type="PROSITE" id="PS00098">
    <property type="entry name" value="THIOLASE_1"/>
    <property type="match status" value="1"/>
</dbReference>
<dbReference type="PIRSF" id="PIRSF000429">
    <property type="entry name" value="Ac-CoA_Ac_transf"/>
    <property type="match status" value="1"/>
</dbReference>